<evidence type="ECO:0000256" key="3">
    <source>
        <dbReference type="ARBA" id="ARBA00024226"/>
    </source>
</evidence>
<dbReference type="Pfam" id="PF00171">
    <property type="entry name" value="Aldedh"/>
    <property type="match status" value="1"/>
</dbReference>
<dbReference type="AlphaFoldDB" id="A0AAD9W0T7"/>
<dbReference type="FunFam" id="3.40.605.10:FF:000007">
    <property type="entry name" value="NAD/NADP-dependent betaine aldehyde dehydrogenase"/>
    <property type="match status" value="1"/>
</dbReference>
<sequence length="498" mass="53980">MAPELPPLREALPTHFDLFYDGQWHKPKDGSRLETISPGTGEAIATIAQAKADDVEAAVQAAHNSFLSWRNTTVQERATYLRRAAAVLHQHAEELALVDAYNTGNPVAEMIMDAHTAGSSLEYFAGLAPMVRGETLPGTFRPDEFLHYTLREPLGVVGRIVASNHPLMFAGAKMGAPLAAGNTVVIKPPDQAPLAVLRMAELLADVFPPGVINILPGGAECGRALAAHPLVKKVTLIGSVPTGKAIQRDAANHLKPTLLELGGKNCLIAYPDADVEKLAQAMMRGMNFTWAGQSCGSMSRVFLHESLHDKVLPRVVELVQEKCQPGDPTDIKTTMGSMISKAAQDRVLGYIESGKAEGARLVCGGGAPTSFKDARLEKGFFVEPTIFADVLPSMRIAREEIFGPVMSVFRWRDEDDVFKIANSTSYGLTASIFTNDIITAQRATRRVEAGYVWVNDVSKHFLNVPFGGLKESGMGREECLDEMLSFTNTKSISWNLIA</sequence>
<gene>
    <name evidence="6" type="ORF">N8I77_009588</name>
</gene>
<dbReference type="PANTHER" id="PTHR11699">
    <property type="entry name" value="ALDEHYDE DEHYDROGENASE-RELATED"/>
    <property type="match status" value="1"/>
</dbReference>
<protein>
    <recommendedName>
        <fullName evidence="3">aldehyde dehydrogenase (NAD(+))</fullName>
        <ecNumber evidence="3">1.2.1.3</ecNumber>
    </recommendedName>
</protein>
<dbReference type="EMBL" id="JAUJFL010000005">
    <property type="protein sequence ID" value="KAK2603108.1"/>
    <property type="molecule type" value="Genomic_DNA"/>
</dbReference>
<dbReference type="Proteomes" id="UP001265746">
    <property type="component" value="Unassembled WGS sequence"/>
</dbReference>
<dbReference type="InterPro" id="IPR016162">
    <property type="entry name" value="Ald_DH_N"/>
</dbReference>
<accession>A0AAD9W0T7</accession>
<comment type="catalytic activity">
    <reaction evidence="4">
        <text>an aldehyde + NAD(+) + H2O = a carboxylate + NADH + 2 H(+)</text>
        <dbReference type="Rhea" id="RHEA:16185"/>
        <dbReference type="ChEBI" id="CHEBI:15377"/>
        <dbReference type="ChEBI" id="CHEBI:15378"/>
        <dbReference type="ChEBI" id="CHEBI:17478"/>
        <dbReference type="ChEBI" id="CHEBI:29067"/>
        <dbReference type="ChEBI" id="CHEBI:57540"/>
        <dbReference type="ChEBI" id="CHEBI:57945"/>
        <dbReference type="EC" id="1.2.1.3"/>
    </reaction>
</comment>
<keyword evidence="2" id="KW-0560">Oxidoreductase</keyword>
<dbReference type="Gene3D" id="3.40.309.10">
    <property type="entry name" value="Aldehyde Dehydrogenase, Chain A, domain 2"/>
    <property type="match status" value="1"/>
</dbReference>
<evidence type="ECO:0000256" key="1">
    <source>
        <dbReference type="ARBA" id="ARBA00009986"/>
    </source>
</evidence>
<dbReference type="InterPro" id="IPR016161">
    <property type="entry name" value="Ald_DH/histidinol_DH"/>
</dbReference>
<comment type="caution">
    <text evidence="6">The sequence shown here is derived from an EMBL/GenBank/DDBJ whole genome shotgun (WGS) entry which is preliminary data.</text>
</comment>
<dbReference type="GO" id="GO:0004029">
    <property type="term" value="F:aldehyde dehydrogenase (NAD+) activity"/>
    <property type="evidence" value="ECO:0007669"/>
    <property type="project" value="UniProtKB-EC"/>
</dbReference>
<dbReference type="FunFam" id="3.40.309.10:FF:000012">
    <property type="entry name" value="Betaine aldehyde dehydrogenase"/>
    <property type="match status" value="1"/>
</dbReference>
<organism evidence="6 7">
    <name type="scientific">Phomopsis amygdali</name>
    <name type="common">Fusicoccum amygdali</name>
    <dbReference type="NCBI Taxonomy" id="1214568"/>
    <lineage>
        <taxon>Eukaryota</taxon>
        <taxon>Fungi</taxon>
        <taxon>Dikarya</taxon>
        <taxon>Ascomycota</taxon>
        <taxon>Pezizomycotina</taxon>
        <taxon>Sordariomycetes</taxon>
        <taxon>Sordariomycetidae</taxon>
        <taxon>Diaporthales</taxon>
        <taxon>Diaporthaceae</taxon>
        <taxon>Diaporthe</taxon>
    </lineage>
</organism>
<evidence type="ECO:0000259" key="5">
    <source>
        <dbReference type="Pfam" id="PF00171"/>
    </source>
</evidence>
<comment type="similarity">
    <text evidence="1">Belongs to the aldehyde dehydrogenase family.</text>
</comment>
<reference evidence="6" key="1">
    <citation type="submission" date="2023-06" db="EMBL/GenBank/DDBJ databases">
        <authorList>
            <person name="Noh H."/>
        </authorList>
    </citation>
    <scope>NUCLEOTIDE SEQUENCE</scope>
    <source>
        <strain evidence="6">DUCC20226</strain>
    </source>
</reference>
<feature type="domain" description="Aldehyde dehydrogenase" evidence="5">
    <location>
        <begin position="24"/>
        <end position="492"/>
    </location>
</feature>
<dbReference type="InterPro" id="IPR015590">
    <property type="entry name" value="Aldehyde_DH_dom"/>
</dbReference>
<name>A0AAD9W0T7_PHOAM</name>
<proteinExistence type="inferred from homology"/>
<dbReference type="SUPFAM" id="SSF53720">
    <property type="entry name" value="ALDH-like"/>
    <property type="match status" value="1"/>
</dbReference>
<dbReference type="Gene3D" id="3.40.605.10">
    <property type="entry name" value="Aldehyde Dehydrogenase, Chain A, domain 1"/>
    <property type="match status" value="1"/>
</dbReference>
<evidence type="ECO:0000313" key="6">
    <source>
        <dbReference type="EMBL" id="KAK2603108.1"/>
    </source>
</evidence>
<dbReference type="InterPro" id="IPR016163">
    <property type="entry name" value="Ald_DH_C"/>
</dbReference>
<evidence type="ECO:0000313" key="7">
    <source>
        <dbReference type="Proteomes" id="UP001265746"/>
    </source>
</evidence>
<dbReference type="EC" id="1.2.1.3" evidence="3"/>
<evidence type="ECO:0000256" key="4">
    <source>
        <dbReference type="ARBA" id="ARBA00049194"/>
    </source>
</evidence>
<evidence type="ECO:0000256" key="2">
    <source>
        <dbReference type="ARBA" id="ARBA00023002"/>
    </source>
</evidence>
<keyword evidence="7" id="KW-1185">Reference proteome</keyword>